<dbReference type="EMBL" id="LICA01000066">
    <property type="protein sequence ID" value="KRO96013.1"/>
    <property type="molecule type" value="Genomic_DNA"/>
</dbReference>
<dbReference type="PANTHER" id="PTHR42823:SF3">
    <property type="entry name" value="ATP SYNTHASE SUBUNIT A, CHLOROPLASTIC"/>
    <property type="match status" value="1"/>
</dbReference>
<dbReference type="Gene3D" id="1.20.120.220">
    <property type="entry name" value="ATP synthase, F0 complex, subunit A"/>
    <property type="match status" value="1"/>
</dbReference>
<dbReference type="GO" id="GO:0045259">
    <property type="term" value="C:proton-transporting ATP synthase complex"/>
    <property type="evidence" value="ECO:0007669"/>
    <property type="project" value="UniProtKB-KW"/>
</dbReference>
<keyword evidence="5 11" id="KW-0812">Transmembrane</keyword>
<feature type="transmembrane region" description="Helical" evidence="11">
    <location>
        <begin position="168"/>
        <end position="186"/>
    </location>
</feature>
<evidence type="ECO:0000256" key="11">
    <source>
        <dbReference type="HAMAP-Rule" id="MF_01393"/>
    </source>
</evidence>
<comment type="subcellular location">
    <subcellularLocation>
        <location evidence="11 12">Cell membrane</location>
        <topology evidence="11 12">Multi-pass membrane protein</topology>
    </subcellularLocation>
    <subcellularLocation>
        <location evidence="1">Membrane</location>
        <topology evidence="1">Multi-pass membrane protein</topology>
    </subcellularLocation>
</comment>
<evidence type="ECO:0000256" key="12">
    <source>
        <dbReference type="RuleBase" id="RU000483"/>
    </source>
</evidence>
<keyword evidence="6 11" id="KW-0375">Hydrogen ion transport</keyword>
<evidence type="ECO:0000256" key="5">
    <source>
        <dbReference type="ARBA" id="ARBA00022692"/>
    </source>
</evidence>
<dbReference type="InterPro" id="IPR035908">
    <property type="entry name" value="F0_ATP_A_sf"/>
</dbReference>
<dbReference type="NCBIfam" id="TIGR01131">
    <property type="entry name" value="ATP_synt_6_or_A"/>
    <property type="match status" value="1"/>
</dbReference>
<feature type="transmembrane region" description="Helical" evidence="11">
    <location>
        <begin position="57"/>
        <end position="81"/>
    </location>
</feature>
<evidence type="ECO:0000256" key="6">
    <source>
        <dbReference type="ARBA" id="ARBA00022781"/>
    </source>
</evidence>
<dbReference type="GO" id="GO:0046933">
    <property type="term" value="F:proton-transporting ATP synthase activity, rotational mechanism"/>
    <property type="evidence" value="ECO:0007669"/>
    <property type="project" value="UniProtKB-UniRule"/>
</dbReference>
<dbReference type="InterPro" id="IPR045082">
    <property type="entry name" value="ATP_syn_F0_a_bact/chloroplast"/>
</dbReference>
<evidence type="ECO:0000313" key="13">
    <source>
        <dbReference type="EMBL" id="KRO96013.1"/>
    </source>
</evidence>
<comment type="caution">
    <text evidence="13">The sequence shown here is derived from an EMBL/GenBank/DDBJ whole genome shotgun (WGS) entry which is preliminary data.</text>
</comment>
<keyword evidence="8 11" id="KW-0406">Ion transport</keyword>
<comment type="similarity">
    <text evidence="2 11 12">Belongs to the ATPase A chain family.</text>
</comment>
<evidence type="ECO:0000256" key="9">
    <source>
        <dbReference type="ARBA" id="ARBA00023136"/>
    </source>
</evidence>
<evidence type="ECO:0000256" key="10">
    <source>
        <dbReference type="ARBA" id="ARBA00023310"/>
    </source>
</evidence>
<proteinExistence type="inferred from homology"/>
<dbReference type="PROSITE" id="PS00449">
    <property type="entry name" value="ATPASE_A"/>
    <property type="match status" value="1"/>
</dbReference>
<keyword evidence="9 11" id="KW-0472">Membrane</keyword>
<keyword evidence="7 11" id="KW-1133">Transmembrane helix</keyword>
<dbReference type="Proteomes" id="UP000051213">
    <property type="component" value="Unassembled WGS sequence"/>
</dbReference>
<keyword evidence="3 11" id="KW-0813">Transport</keyword>
<dbReference type="Pfam" id="PF00119">
    <property type="entry name" value="ATP-synt_A"/>
    <property type="match status" value="1"/>
</dbReference>
<keyword evidence="11" id="KW-1003">Cell membrane</keyword>
<dbReference type="GO" id="GO:0005886">
    <property type="term" value="C:plasma membrane"/>
    <property type="evidence" value="ECO:0007669"/>
    <property type="project" value="UniProtKB-SubCell"/>
</dbReference>
<dbReference type="HAMAP" id="MF_01393">
    <property type="entry name" value="ATP_synth_a_bact"/>
    <property type="match status" value="1"/>
</dbReference>
<evidence type="ECO:0000256" key="3">
    <source>
        <dbReference type="ARBA" id="ARBA00022448"/>
    </source>
</evidence>
<keyword evidence="4 11" id="KW-0138">CF(0)</keyword>
<sequence>MAGENPASTTEYIQHHLQNLVYGKLPAGFERETESGMEVLGADTWTMAHGASEAAAMGFWAIHVDSMGWSIGLGVLFCWVFRRAAVRATTGVPSGMLNFIEMIVEFIDGSVKDSFHGRNKMVAPLALTIFVWIFLMNLMDLLPVDLVPKLMGLAGVGYQKIVPSTDPNITMGMALGVFVLMIYYNIKIKGTGFVKELTMHPFNHWAFIPINLFMELVGLLAKPFSLGLRLFGNMYAGEMIFILIAMMFAAGAGTGLVFGGLNAQFFGEDTDGVFWLVIFTMVCGVCWMNLKGKISTGKTVLLTLGLLTIGGGVFALGGGLMQWGWAIFHILVITLQAFIFMVLTIVYLSMAHEEDH</sequence>
<feature type="transmembrane region" description="Helical" evidence="11">
    <location>
        <begin position="127"/>
        <end position="147"/>
    </location>
</feature>
<comment type="function">
    <text evidence="11 12">Key component of the proton channel; it plays a direct role in the translocation of protons across the membrane.</text>
</comment>
<accession>A0A0R2UFW8</accession>
<evidence type="ECO:0000313" key="14">
    <source>
        <dbReference type="Proteomes" id="UP000051213"/>
    </source>
</evidence>
<feature type="transmembrane region" description="Helical" evidence="11">
    <location>
        <begin position="240"/>
        <end position="261"/>
    </location>
</feature>
<feature type="transmembrane region" description="Helical" evidence="11">
    <location>
        <begin position="273"/>
        <end position="290"/>
    </location>
</feature>
<dbReference type="PANTHER" id="PTHR42823">
    <property type="entry name" value="ATP SYNTHASE SUBUNIT A, CHLOROPLASTIC"/>
    <property type="match status" value="1"/>
</dbReference>
<dbReference type="SUPFAM" id="SSF81336">
    <property type="entry name" value="F1F0 ATP synthase subunit A"/>
    <property type="match status" value="2"/>
</dbReference>
<gene>
    <name evidence="11" type="primary">atpB</name>
    <name evidence="13" type="ORF">ABS24_03375</name>
</gene>
<protein>
    <recommendedName>
        <fullName evidence="11 12">ATP synthase subunit a</fullName>
    </recommendedName>
    <alternativeName>
        <fullName evidence="11">ATP synthase F0 sector subunit a</fullName>
    </alternativeName>
    <alternativeName>
        <fullName evidence="11">F-ATPase subunit 6</fullName>
    </alternativeName>
</protein>
<evidence type="ECO:0000256" key="1">
    <source>
        <dbReference type="ARBA" id="ARBA00004141"/>
    </source>
</evidence>
<name>A0A0R2UFW8_9GAMM</name>
<feature type="transmembrane region" description="Helical" evidence="11">
    <location>
        <begin position="206"/>
        <end position="228"/>
    </location>
</feature>
<organism evidence="13 14">
    <name type="scientific">SAR92 bacterium BACL26 MAG-121220-bin70</name>
    <dbReference type="NCBI Taxonomy" id="1655626"/>
    <lineage>
        <taxon>Bacteria</taxon>
        <taxon>Pseudomonadati</taxon>
        <taxon>Pseudomonadota</taxon>
        <taxon>Gammaproteobacteria</taxon>
        <taxon>Cellvibrionales</taxon>
        <taxon>Porticoccaceae</taxon>
        <taxon>SAR92 clade</taxon>
    </lineage>
</organism>
<dbReference type="CDD" id="cd00310">
    <property type="entry name" value="ATP-synt_Fo_a_6"/>
    <property type="match status" value="1"/>
</dbReference>
<dbReference type="AlphaFoldDB" id="A0A0R2UFW8"/>
<feature type="transmembrane region" description="Helical" evidence="11">
    <location>
        <begin position="326"/>
        <end position="348"/>
    </location>
</feature>
<keyword evidence="10 11" id="KW-0066">ATP synthesis</keyword>
<dbReference type="GO" id="GO:0042777">
    <property type="term" value="P:proton motive force-driven plasma membrane ATP synthesis"/>
    <property type="evidence" value="ECO:0007669"/>
    <property type="project" value="TreeGrafter"/>
</dbReference>
<evidence type="ECO:0000256" key="8">
    <source>
        <dbReference type="ARBA" id="ARBA00023065"/>
    </source>
</evidence>
<dbReference type="NCBIfam" id="NF004477">
    <property type="entry name" value="PRK05815.1-1"/>
    <property type="match status" value="1"/>
</dbReference>
<feature type="transmembrane region" description="Helical" evidence="11">
    <location>
        <begin position="299"/>
        <end position="320"/>
    </location>
</feature>
<dbReference type="PRINTS" id="PR00123">
    <property type="entry name" value="ATPASEA"/>
</dbReference>
<evidence type="ECO:0000256" key="4">
    <source>
        <dbReference type="ARBA" id="ARBA00022547"/>
    </source>
</evidence>
<dbReference type="InterPro" id="IPR023011">
    <property type="entry name" value="ATP_synth_F0_asu_AS"/>
</dbReference>
<reference evidence="13 14" key="1">
    <citation type="submission" date="2015-10" db="EMBL/GenBank/DDBJ databases">
        <title>Metagenome-Assembled Genomes uncover a global brackish microbiome.</title>
        <authorList>
            <person name="Hugerth L.W."/>
            <person name="Larsson J."/>
            <person name="Alneberg J."/>
            <person name="Lindh M.V."/>
            <person name="Legrand C."/>
            <person name="Pinhassi J."/>
            <person name="Andersson A.F."/>
        </authorList>
    </citation>
    <scope>NUCLEOTIDE SEQUENCE [LARGE SCALE GENOMIC DNA]</scope>
    <source>
        <strain evidence="13">BACL26 MAG-121220-bin70</strain>
    </source>
</reference>
<dbReference type="InterPro" id="IPR000568">
    <property type="entry name" value="ATP_synth_F0_asu"/>
</dbReference>
<evidence type="ECO:0000256" key="2">
    <source>
        <dbReference type="ARBA" id="ARBA00006810"/>
    </source>
</evidence>
<evidence type="ECO:0000256" key="7">
    <source>
        <dbReference type="ARBA" id="ARBA00022989"/>
    </source>
</evidence>